<sequence>MIKQITFDAFDFYLNGVEHDKQRLIALKIEQNNLFAVLKKLNWQDLKVLPKPEDRSNSMCFEVQFEQRHIDVINELKNTYSNLRYLEDVGLENFFEGDILATSYDIQIGKLDYRIHISDIAKSFRRLGLGCKIYRAILEYTDYITSEERQLSGYGKLIWNSLFFTFYTERRAFCFASDKDGAQILKVLEEKINPEYIDNMLWDEDFVERFKPLIMKSKLAILL</sequence>
<reference evidence="1 2" key="1">
    <citation type="submission" date="2019-04" db="EMBL/GenBank/DDBJ databases">
        <title>Pedobacter sp. RP-1-16 sp. nov., isolated from Arctic soil.</title>
        <authorList>
            <person name="Dahal R.H."/>
            <person name="Kim D.-U."/>
        </authorList>
    </citation>
    <scope>NUCLEOTIDE SEQUENCE [LARGE SCALE GENOMIC DNA]</scope>
    <source>
        <strain evidence="1 2">RP-1-16</strain>
    </source>
</reference>
<dbReference type="AlphaFoldDB" id="A0A4U1GEQ1"/>
<dbReference type="RefSeq" id="WP_136880011.1">
    <property type="nucleotide sequence ID" value="NZ_SWDX01000003.1"/>
</dbReference>
<organism evidence="1 2">
    <name type="scientific">Pedobacter hiemivivus</name>
    <dbReference type="NCBI Taxonomy" id="2530454"/>
    <lineage>
        <taxon>Bacteria</taxon>
        <taxon>Pseudomonadati</taxon>
        <taxon>Bacteroidota</taxon>
        <taxon>Sphingobacteriia</taxon>
        <taxon>Sphingobacteriales</taxon>
        <taxon>Sphingobacteriaceae</taxon>
        <taxon>Pedobacter</taxon>
    </lineage>
</organism>
<gene>
    <name evidence="1" type="ORF">FBD94_09370</name>
</gene>
<evidence type="ECO:0000313" key="1">
    <source>
        <dbReference type="EMBL" id="TKC62418.1"/>
    </source>
</evidence>
<accession>A0A4U1GEQ1</accession>
<comment type="caution">
    <text evidence="1">The sequence shown here is derived from an EMBL/GenBank/DDBJ whole genome shotgun (WGS) entry which is preliminary data.</text>
</comment>
<name>A0A4U1GEQ1_9SPHI</name>
<dbReference type="Proteomes" id="UP000309594">
    <property type="component" value="Unassembled WGS sequence"/>
</dbReference>
<dbReference type="EMBL" id="SWDX01000003">
    <property type="protein sequence ID" value="TKC62418.1"/>
    <property type="molecule type" value="Genomic_DNA"/>
</dbReference>
<proteinExistence type="predicted"/>
<evidence type="ECO:0000313" key="2">
    <source>
        <dbReference type="Proteomes" id="UP000309594"/>
    </source>
</evidence>
<protein>
    <submittedName>
        <fullName evidence="1">Uncharacterized protein</fullName>
    </submittedName>
</protein>